<name>A0ACC3A508_9EURO</name>
<comment type="caution">
    <text evidence="1">The sequence shown here is derived from an EMBL/GenBank/DDBJ whole genome shotgun (WGS) entry which is preliminary data.</text>
</comment>
<gene>
    <name evidence="1" type="ORF">H2198_005729</name>
</gene>
<dbReference type="Proteomes" id="UP001172386">
    <property type="component" value="Unassembled WGS sequence"/>
</dbReference>
<dbReference type="EMBL" id="JAPDRQ010000098">
    <property type="protein sequence ID" value="KAJ9655355.1"/>
    <property type="molecule type" value="Genomic_DNA"/>
</dbReference>
<accession>A0ACC3A508</accession>
<evidence type="ECO:0000313" key="2">
    <source>
        <dbReference type="Proteomes" id="UP001172386"/>
    </source>
</evidence>
<protein>
    <submittedName>
        <fullName evidence="1">Uncharacterized protein</fullName>
    </submittedName>
</protein>
<evidence type="ECO:0000313" key="1">
    <source>
        <dbReference type="EMBL" id="KAJ9655355.1"/>
    </source>
</evidence>
<reference evidence="1" key="1">
    <citation type="submission" date="2022-10" db="EMBL/GenBank/DDBJ databases">
        <title>Culturing micro-colonial fungi from biological soil crusts in the Mojave desert and describing Neophaeococcomyces mojavensis, and introducing the new genera and species Taxawa tesnikishii.</title>
        <authorList>
            <person name="Kurbessoian T."/>
            <person name="Stajich J.E."/>
        </authorList>
    </citation>
    <scope>NUCLEOTIDE SEQUENCE</scope>
    <source>
        <strain evidence="1">JES_112</strain>
    </source>
</reference>
<organism evidence="1 2">
    <name type="scientific">Neophaeococcomyces mojaviensis</name>
    <dbReference type="NCBI Taxonomy" id="3383035"/>
    <lineage>
        <taxon>Eukaryota</taxon>
        <taxon>Fungi</taxon>
        <taxon>Dikarya</taxon>
        <taxon>Ascomycota</taxon>
        <taxon>Pezizomycotina</taxon>
        <taxon>Eurotiomycetes</taxon>
        <taxon>Chaetothyriomycetidae</taxon>
        <taxon>Chaetothyriales</taxon>
        <taxon>Chaetothyriales incertae sedis</taxon>
        <taxon>Neophaeococcomyces</taxon>
    </lineage>
</organism>
<proteinExistence type="predicted"/>
<sequence>MSTTSKHLASAFTIRPATDADLPSILTIYKHYVLNTTIAFLIHEPHLSYISERYEATKTRGLPYLVAVSEPKSTSTSDPDSTTKETEVLGYAHASPFKPTMIGYAPSVEITIFLAPAHTAMGVGSALMTRLLDDLRACKHVNWEAGHDEKVEEHAVRNVFAVMSQDVGREGARGEEAVAWYQRFGFRLVGRMEKVGCKFGREIDVVYLQKRLE</sequence>
<keyword evidence="2" id="KW-1185">Reference proteome</keyword>